<evidence type="ECO:0000313" key="3">
    <source>
        <dbReference type="EMBL" id="MBE9660579.1"/>
    </source>
</evidence>
<dbReference type="AlphaFoldDB" id="A0A929KSA0"/>
<dbReference type="EMBL" id="JADFFL010000001">
    <property type="protein sequence ID" value="MBE9660579.1"/>
    <property type="molecule type" value="Genomic_DNA"/>
</dbReference>
<accession>A0A929KSA0</accession>
<comment type="caution">
    <text evidence="3">The sequence shown here is derived from an EMBL/GenBank/DDBJ whole genome shotgun (WGS) entry which is preliminary data.</text>
</comment>
<evidence type="ECO:0000259" key="2">
    <source>
        <dbReference type="Pfam" id="PF13568"/>
    </source>
</evidence>
<dbReference type="InterPro" id="IPR025665">
    <property type="entry name" value="Beta-barrel_OMP_2"/>
</dbReference>
<feature type="chain" id="PRO_5037481254" evidence="1">
    <location>
        <begin position="21"/>
        <end position="203"/>
    </location>
</feature>
<proteinExistence type="predicted"/>
<dbReference type="Pfam" id="PF13568">
    <property type="entry name" value="OMP_b-brl_2"/>
    <property type="match status" value="1"/>
</dbReference>
<sequence length="203" mass="22464">MRYIWLLIVACFCFATNANAQTKGYNEWGIGYGYNGSMVNIGSEIRGSNRGGINLLLSIDHYLSEKWSVKGKLQYDMKGWGSSNSLDSPEKDIKLDHELNYLSLPILINFHFGQGKAFYTHLGPYGAVLLSGKKIDNGVAVKPDVSRMNMGILWGFGGQVRVKDNVKFFAEFNVLGTFIGAKRSADGNKYHNGVSALTIGFNF</sequence>
<feature type="signal peptide" evidence="1">
    <location>
        <begin position="1"/>
        <end position="20"/>
    </location>
</feature>
<keyword evidence="1" id="KW-0732">Signal</keyword>
<protein>
    <submittedName>
        <fullName evidence="3">PorT family protein</fullName>
    </submittedName>
</protein>
<name>A0A929KSA0_9SPHI</name>
<dbReference type="RefSeq" id="WP_194109772.1">
    <property type="nucleotide sequence ID" value="NZ_JADFFL010000001.1"/>
</dbReference>
<evidence type="ECO:0000256" key="1">
    <source>
        <dbReference type="SAM" id="SignalP"/>
    </source>
</evidence>
<feature type="domain" description="Outer membrane protein beta-barrel" evidence="2">
    <location>
        <begin position="20"/>
        <end position="172"/>
    </location>
</feature>
<gene>
    <name evidence="3" type="ORF">IRJ16_01670</name>
</gene>
<reference evidence="3" key="1">
    <citation type="submission" date="2020-10" db="EMBL/GenBank/DDBJ databases">
        <title>Mucilaginibacter mali sp. nov., isolated from rhizosphere soil of apple orchard.</title>
        <authorList>
            <person name="Lee J.-S."/>
            <person name="Kim H.S."/>
            <person name="Kim J.-S."/>
        </authorList>
    </citation>
    <scope>NUCLEOTIDE SEQUENCE</scope>
    <source>
        <strain evidence="3">KCTC 22746</strain>
    </source>
</reference>
<dbReference type="Proteomes" id="UP000622475">
    <property type="component" value="Unassembled WGS sequence"/>
</dbReference>
<keyword evidence="4" id="KW-1185">Reference proteome</keyword>
<evidence type="ECO:0000313" key="4">
    <source>
        <dbReference type="Proteomes" id="UP000622475"/>
    </source>
</evidence>
<organism evidence="3 4">
    <name type="scientific">Mucilaginibacter myungsuensis</name>
    <dbReference type="NCBI Taxonomy" id="649104"/>
    <lineage>
        <taxon>Bacteria</taxon>
        <taxon>Pseudomonadati</taxon>
        <taxon>Bacteroidota</taxon>
        <taxon>Sphingobacteriia</taxon>
        <taxon>Sphingobacteriales</taxon>
        <taxon>Sphingobacteriaceae</taxon>
        <taxon>Mucilaginibacter</taxon>
    </lineage>
</organism>